<dbReference type="AlphaFoldDB" id="A0A5B7CMC8"/>
<name>A0A5B7CMC8_PORTR</name>
<protein>
    <submittedName>
        <fullName evidence="1">Uncharacterized protein</fullName>
    </submittedName>
</protein>
<proteinExistence type="predicted"/>
<sequence length="76" mass="8804">MGLVHSYFVGRNMSVESTLVGWMTSEVPKQPSYYFNGVRTSWRDTTFSRSRRHDNPSHHPVVADTSLYQANWGRIN</sequence>
<keyword evidence="2" id="KW-1185">Reference proteome</keyword>
<evidence type="ECO:0000313" key="1">
    <source>
        <dbReference type="EMBL" id="MPC09941.1"/>
    </source>
</evidence>
<gene>
    <name evidence="1" type="ORF">E2C01_002560</name>
</gene>
<dbReference type="Proteomes" id="UP000324222">
    <property type="component" value="Unassembled WGS sequence"/>
</dbReference>
<evidence type="ECO:0000313" key="2">
    <source>
        <dbReference type="Proteomes" id="UP000324222"/>
    </source>
</evidence>
<comment type="caution">
    <text evidence="1">The sequence shown here is derived from an EMBL/GenBank/DDBJ whole genome shotgun (WGS) entry which is preliminary data.</text>
</comment>
<accession>A0A5B7CMC8</accession>
<organism evidence="1 2">
    <name type="scientific">Portunus trituberculatus</name>
    <name type="common">Swimming crab</name>
    <name type="synonym">Neptunus trituberculatus</name>
    <dbReference type="NCBI Taxonomy" id="210409"/>
    <lineage>
        <taxon>Eukaryota</taxon>
        <taxon>Metazoa</taxon>
        <taxon>Ecdysozoa</taxon>
        <taxon>Arthropoda</taxon>
        <taxon>Crustacea</taxon>
        <taxon>Multicrustacea</taxon>
        <taxon>Malacostraca</taxon>
        <taxon>Eumalacostraca</taxon>
        <taxon>Eucarida</taxon>
        <taxon>Decapoda</taxon>
        <taxon>Pleocyemata</taxon>
        <taxon>Brachyura</taxon>
        <taxon>Eubrachyura</taxon>
        <taxon>Portunoidea</taxon>
        <taxon>Portunidae</taxon>
        <taxon>Portuninae</taxon>
        <taxon>Portunus</taxon>
    </lineage>
</organism>
<dbReference type="EMBL" id="VSRR010000094">
    <property type="protein sequence ID" value="MPC09941.1"/>
    <property type="molecule type" value="Genomic_DNA"/>
</dbReference>
<reference evidence="1 2" key="1">
    <citation type="submission" date="2019-05" db="EMBL/GenBank/DDBJ databases">
        <title>Another draft genome of Portunus trituberculatus and its Hox gene families provides insights of decapod evolution.</title>
        <authorList>
            <person name="Jeong J.-H."/>
            <person name="Song I."/>
            <person name="Kim S."/>
            <person name="Choi T."/>
            <person name="Kim D."/>
            <person name="Ryu S."/>
            <person name="Kim W."/>
        </authorList>
    </citation>
    <scope>NUCLEOTIDE SEQUENCE [LARGE SCALE GENOMIC DNA]</scope>
    <source>
        <tissue evidence="1">Muscle</tissue>
    </source>
</reference>